<accession>A0ABU7MJL4</accession>
<reference evidence="2 3" key="1">
    <citation type="submission" date="2024-01" db="EMBL/GenBank/DDBJ databases">
        <title>Draft genome sequence of Gordonia sp. LSe1-13.</title>
        <authorList>
            <person name="Suphannarot A."/>
            <person name="Mingma R."/>
        </authorList>
    </citation>
    <scope>NUCLEOTIDE SEQUENCE [LARGE SCALE GENOMIC DNA]</scope>
    <source>
        <strain evidence="2 3">LSe1-13</strain>
    </source>
</reference>
<dbReference type="CDD" id="cd21904">
    <property type="entry name" value="TtfA-like"/>
    <property type="match status" value="1"/>
</dbReference>
<feature type="compositionally biased region" description="Pro residues" evidence="1">
    <location>
        <begin position="289"/>
        <end position="309"/>
    </location>
</feature>
<dbReference type="EMBL" id="JAZDUF010000009">
    <property type="protein sequence ID" value="MEE3853307.1"/>
    <property type="molecule type" value="Genomic_DNA"/>
</dbReference>
<dbReference type="RefSeq" id="WP_330436332.1">
    <property type="nucleotide sequence ID" value="NZ_JAZDUF010000009.1"/>
</dbReference>
<evidence type="ECO:0000313" key="3">
    <source>
        <dbReference type="Proteomes" id="UP001347146"/>
    </source>
</evidence>
<evidence type="ECO:0000313" key="2">
    <source>
        <dbReference type="EMBL" id="MEE3853307.1"/>
    </source>
</evidence>
<organism evidence="2 3">
    <name type="scientific">Gordonia sesuvii</name>
    <dbReference type="NCBI Taxonomy" id="3116777"/>
    <lineage>
        <taxon>Bacteria</taxon>
        <taxon>Bacillati</taxon>
        <taxon>Actinomycetota</taxon>
        <taxon>Actinomycetes</taxon>
        <taxon>Mycobacteriales</taxon>
        <taxon>Gordoniaceae</taxon>
        <taxon>Gordonia</taxon>
    </lineage>
</organism>
<feature type="compositionally biased region" description="Low complexity" evidence="1">
    <location>
        <begin position="249"/>
        <end position="260"/>
    </location>
</feature>
<keyword evidence="3" id="KW-1185">Reference proteome</keyword>
<evidence type="ECO:0000256" key="1">
    <source>
        <dbReference type="SAM" id="MobiDB-lite"/>
    </source>
</evidence>
<protein>
    <recommendedName>
        <fullName evidence="4">Secreted protein</fullName>
    </recommendedName>
</protein>
<evidence type="ECO:0008006" key="4">
    <source>
        <dbReference type="Google" id="ProtNLM"/>
    </source>
</evidence>
<proteinExistence type="predicted"/>
<feature type="region of interest" description="Disordered" evidence="1">
    <location>
        <begin position="201"/>
        <end position="318"/>
    </location>
</feature>
<dbReference type="Proteomes" id="UP001347146">
    <property type="component" value="Unassembled WGS sequence"/>
</dbReference>
<comment type="caution">
    <text evidence="2">The sequence shown here is derived from an EMBL/GenBank/DDBJ whole genome shotgun (WGS) entry which is preliminary data.</text>
</comment>
<dbReference type="InterPro" id="IPR049726">
    <property type="entry name" value="TtfA-like_core"/>
</dbReference>
<feature type="compositionally biased region" description="Low complexity" evidence="1">
    <location>
        <begin position="269"/>
        <end position="279"/>
    </location>
</feature>
<feature type="compositionally biased region" description="Basic and acidic residues" evidence="1">
    <location>
        <begin position="209"/>
        <end position="232"/>
    </location>
</feature>
<sequence>MTIVYFVIAVLALAGAVALLWLDRQRSSAVRHRRAVWGDQHEFKFRETDTKLRKVFHRATMNVPERVAVQDVAYGQFGGAEAVVFDLAETATVVAVRRSAPSPVVIDLRHEDVLAPAEEDVELLGAMGPRVMFSNNLDVARRVCDRRMVALANNAPPFIEVLWNEGNWVLGSMPQTAEDDQLDIGLEVVRRFADLLRVLPPLVDPQDAPDPRDPHGPTRAELADEKTESMRDKQRRARIAAEDSRARDAVAAGDADVAAAPPQRGGDDAAPPAWTPETAPGRRMQPMPVRRPGPAPRPYDMPPGPPPATDRPNRHHKS</sequence>
<gene>
    <name evidence="2" type="ORF">VZC37_23420</name>
</gene>
<feature type="compositionally biased region" description="Basic and acidic residues" evidence="1">
    <location>
        <begin position="239"/>
        <end position="248"/>
    </location>
</feature>
<name>A0ABU7MJL4_9ACTN</name>